<comment type="caution">
    <text evidence="2">The sequence shown here is derived from an EMBL/GenBank/DDBJ whole genome shotgun (WGS) entry which is preliminary data.</text>
</comment>
<accession>A0A9W8ZLI8</accession>
<dbReference type="AlphaFoldDB" id="A0A9W8ZLI8"/>
<gene>
    <name evidence="2" type="ORF">N0V91_002823</name>
</gene>
<dbReference type="EMBL" id="JAPEVA010000013">
    <property type="protein sequence ID" value="KAJ4409009.1"/>
    <property type="molecule type" value="Genomic_DNA"/>
</dbReference>
<reference evidence="2" key="1">
    <citation type="submission" date="2022-10" db="EMBL/GenBank/DDBJ databases">
        <title>Tapping the CABI collections for fungal endophytes: first genome assemblies for Collariella, Neodidymelliopsis, Ascochyta clinopodiicola, Didymella pomorum, Didymosphaeria variabile, Neocosmospora piperis and Neocucurbitaria cava.</title>
        <authorList>
            <person name="Hill R."/>
        </authorList>
    </citation>
    <scope>NUCLEOTIDE SEQUENCE</scope>
    <source>
        <strain evidence="2">IMI 355091</strain>
    </source>
</reference>
<evidence type="ECO:0000256" key="1">
    <source>
        <dbReference type="SAM" id="SignalP"/>
    </source>
</evidence>
<organism evidence="2 3">
    <name type="scientific">Didymella pomorum</name>
    <dbReference type="NCBI Taxonomy" id="749634"/>
    <lineage>
        <taxon>Eukaryota</taxon>
        <taxon>Fungi</taxon>
        <taxon>Dikarya</taxon>
        <taxon>Ascomycota</taxon>
        <taxon>Pezizomycotina</taxon>
        <taxon>Dothideomycetes</taxon>
        <taxon>Pleosporomycetidae</taxon>
        <taxon>Pleosporales</taxon>
        <taxon>Pleosporineae</taxon>
        <taxon>Didymellaceae</taxon>
        <taxon>Didymella</taxon>
    </lineage>
</organism>
<feature type="signal peptide" evidence="1">
    <location>
        <begin position="1"/>
        <end position="17"/>
    </location>
</feature>
<protein>
    <submittedName>
        <fullName evidence="2">Uncharacterized protein</fullName>
    </submittedName>
</protein>
<keyword evidence="1" id="KW-0732">Signal</keyword>
<proteinExistence type="predicted"/>
<dbReference type="OrthoDB" id="3790059at2759"/>
<evidence type="ECO:0000313" key="3">
    <source>
        <dbReference type="Proteomes" id="UP001140510"/>
    </source>
</evidence>
<feature type="chain" id="PRO_5040878448" evidence="1">
    <location>
        <begin position="18"/>
        <end position="123"/>
    </location>
</feature>
<name>A0A9W8ZLI8_9PLEO</name>
<sequence>MLLFMVNLTLAVGFSFSIKDITVGRTRDLTEDDLVLVMASNTGASNYSNVFFLGPVEAAFVRGIVKVAAIVPGPQCVPAKLFELVLSFFGTDLFNCDGPVAVGNPTYTATHQYSRAQRRAVLE</sequence>
<keyword evidence="3" id="KW-1185">Reference proteome</keyword>
<dbReference type="Proteomes" id="UP001140510">
    <property type="component" value="Unassembled WGS sequence"/>
</dbReference>
<evidence type="ECO:0000313" key="2">
    <source>
        <dbReference type="EMBL" id="KAJ4409009.1"/>
    </source>
</evidence>